<keyword evidence="3" id="KW-0560">Oxidoreductase</keyword>
<dbReference type="PANTHER" id="PTHR43963">
    <property type="entry name" value="CARBONYL REDUCTASE 1-RELATED"/>
    <property type="match status" value="1"/>
</dbReference>
<evidence type="ECO:0000256" key="3">
    <source>
        <dbReference type="ARBA" id="ARBA00023002"/>
    </source>
</evidence>
<dbReference type="EMBL" id="BIFH01000016">
    <property type="protein sequence ID" value="GCD94692.1"/>
    <property type="molecule type" value="Genomic_DNA"/>
</dbReference>
<evidence type="ECO:0000313" key="4">
    <source>
        <dbReference type="EMBL" id="GCD94692.1"/>
    </source>
</evidence>
<dbReference type="PRINTS" id="PR00081">
    <property type="entry name" value="GDHRDH"/>
</dbReference>
<dbReference type="AlphaFoldDB" id="A0A401YJ94"/>
<dbReference type="GO" id="GO:0016491">
    <property type="term" value="F:oxidoreductase activity"/>
    <property type="evidence" value="ECO:0007669"/>
    <property type="project" value="UniProtKB-KW"/>
</dbReference>
<keyword evidence="2" id="KW-0521">NADP</keyword>
<evidence type="ECO:0000256" key="1">
    <source>
        <dbReference type="ARBA" id="ARBA00006484"/>
    </source>
</evidence>
<evidence type="ECO:0000256" key="2">
    <source>
        <dbReference type="ARBA" id="ARBA00022857"/>
    </source>
</evidence>
<organism evidence="4 5">
    <name type="scientific">Embleya hyalina</name>
    <dbReference type="NCBI Taxonomy" id="516124"/>
    <lineage>
        <taxon>Bacteria</taxon>
        <taxon>Bacillati</taxon>
        <taxon>Actinomycetota</taxon>
        <taxon>Actinomycetes</taxon>
        <taxon>Kitasatosporales</taxon>
        <taxon>Streptomycetaceae</taxon>
        <taxon>Embleya</taxon>
    </lineage>
</organism>
<dbReference type="Pfam" id="PF00106">
    <property type="entry name" value="adh_short"/>
    <property type="match status" value="1"/>
</dbReference>
<keyword evidence="5" id="KW-1185">Reference proteome</keyword>
<dbReference type="SUPFAM" id="SSF51735">
    <property type="entry name" value="NAD(P)-binding Rossmann-fold domains"/>
    <property type="match status" value="1"/>
</dbReference>
<dbReference type="InterPro" id="IPR036291">
    <property type="entry name" value="NAD(P)-bd_dom_sf"/>
</dbReference>
<dbReference type="Gene3D" id="3.40.50.720">
    <property type="entry name" value="NAD(P)-binding Rossmann-like Domain"/>
    <property type="match status" value="1"/>
</dbReference>
<dbReference type="PANTHER" id="PTHR43963:SF6">
    <property type="entry name" value="CHAIN DEHYDROGENASE FAMILY PROTEIN, PUTATIVE (AFU_ORTHOLOGUE AFUA_3G15350)-RELATED"/>
    <property type="match status" value="1"/>
</dbReference>
<accession>A0A401YJ94</accession>
<dbReference type="RefSeq" id="WP_126636855.1">
    <property type="nucleotide sequence ID" value="NZ_BIFH01000016.1"/>
</dbReference>
<comment type="caution">
    <text evidence="4">The sequence shown here is derived from an EMBL/GenBank/DDBJ whole genome shotgun (WGS) entry which is preliminary data.</text>
</comment>
<name>A0A401YJ94_9ACTN</name>
<gene>
    <name evidence="4" type="ORF">EHYA_02361</name>
</gene>
<reference evidence="4 5" key="1">
    <citation type="submission" date="2018-12" db="EMBL/GenBank/DDBJ databases">
        <title>Draft genome sequence of Embleya hyalina NBRC 13850T.</title>
        <authorList>
            <person name="Komaki H."/>
            <person name="Hosoyama A."/>
            <person name="Kimura A."/>
            <person name="Ichikawa N."/>
            <person name="Tamura T."/>
        </authorList>
    </citation>
    <scope>NUCLEOTIDE SEQUENCE [LARGE SCALE GENOMIC DNA]</scope>
    <source>
        <strain evidence="4 5">NBRC 13850</strain>
    </source>
</reference>
<protein>
    <submittedName>
        <fullName evidence="4">Carbonyl reductase</fullName>
    </submittedName>
</protein>
<dbReference type="OrthoDB" id="4350243at2"/>
<dbReference type="Proteomes" id="UP000286931">
    <property type="component" value="Unassembled WGS sequence"/>
</dbReference>
<proteinExistence type="inferred from homology"/>
<evidence type="ECO:0000313" key="5">
    <source>
        <dbReference type="Proteomes" id="UP000286931"/>
    </source>
</evidence>
<sequence>MSKTAIVTGGNGRLGLAVLRGLCRRLAADDVVYLTARDPERGRAAVDRLRREGFAPRLAALDLCDPAGAEALADTVAARHGGVDILIGGAGARIDLATRNQDQVGAYVDTNNHGTRRLIEAFAPRLRDGARFVCVVGDLGGLRHLPHRLRARFDVDRVSLADLSEVMDDYVRAVREGRSAAEGWPAWIGVPSAIGTVAAVKVLARELAADPARRDIVVNVACVGRPDPAAPGDAAAREEALERAAADVVWLATLPAGTRTPHAELVRERTALPFRA</sequence>
<dbReference type="InterPro" id="IPR002347">
    <property type="entry name" value="SDR_fam"/>
</dbReference>
<comment type="similarity">
    <text evidence="1">Belongs to the short-chain dehydrogenases/reductases (SDR) family.</text>
</comment>